<dbReference type="RefSeq" id="WP_262070390.1">
    <property type="nucleotide sequence ID" value="NZ_JAMXOC010000043.1"/>
</dbReference>
<sequence>MNKATYLLTLPILEIEKGLDLGRAAGVLLNSSTQKVYLTLENGHPGQAKILDTADIEGVGEQYLLIKNKEVLKSVLEDTSISEMLKECYLLLGVEVVDASGTRLGEIQDLVFDEQYIISSLILNSGQELEAESILSVCHDRIFVSVEKAKEQRYVKPEYVKPEPVRPESAKQAPAKEEGAKAQAENGNATYVGFKMGKTVVSDDGKFRVEKGTVITEALMQEAERHNALLSIAMYAEE</sequence>
<proteinExistence type="predicted"/>
<comment type="caution">
    <text evidence="3">The sequence shown here is derived from an EMBL/GenBank/DDBJ whole genome shotgun (WGS) entry which is preliminary data.</text>
</comment>
<dbReference type="Proteomes" id="UP001523565">
    <property type="component" value="Unassembled WGS sequence"/>
</dbReference>
<evidence type="ECO:0000313" key="3">
    <source>
        <dbReference type="EMBL" id="MCP1111531.1"/>
    </source>
</evidence>
<feature type="domain" description="PRC-barrel" evidence="2">
    <location>
        <begin position="91"/>
        <end position="147"/>
    </location>
</feature>
<dbReference type="EMBL" id="JAMZFV010000043">
    <property type="protein sequence ID" value="MCP1111531.1"/>
    <property type="molecule type" value="Genomic_DNA"/>
</dbReference>
<evidence type="ECO:0000256" key="1">
    <source>
        <dbReference type="SAM" id="MobiDB-lite"/>
    </source>
</evidence>
<evidence type="ECO:0000313" key="4">
    <source>
        <dbReference type="Proteomes" id="UP001523565"/>
    </source>
</evidence>
<keyword evidence="4" id="KW-1185">Reference proteome</keyword>
<feature type="compositionally biased region" description="Basic and acidic residues" evidence="1">
    <location>
        <begin position="163"/>
        <end position="180"/>
    </location>
</feature>
<accession>A0ABT1ELZ1</accession>
<dbReference type="SUPFAM" id="SSF50346">
    <property type="entry name" value="PRC-barrel domain"/>
    <property type="match status" value="1"/>
</dbReference>
<dbReference type="InterPro" id="IPR011033">
    <property type="entry name" value="PRC_barrel-like_sf"/>
</dbReference>
<name>A0ABT1ELZ1_9FIRM</name>
<organism evidence="3 4">
    <name type="scientific">Ohessyouella blattaphilus</name>
    <dbReference type="NCBI Taxonomy" id="2949333"/>
    <lineage>
        <taxon>Bacteria</taxon>
        <taxon>Bacillati</taxon>
        <taxon>Bacillota</taxon>
        <taxon>Clostridia</taxon>
        <taxon>Lachnospirales</taxon>
        <taxon>Lachnospiraceae</taxon>
        <taxon>Ohessyouella</taxon>
    </lineage>
</organism>
<feature type="region of interest" description="Disordered" evidence="1">
    <location>
        <begin position="163"/>
        <end position="184"/>
    </location>
</feature>
<dbReference type="Gene3D" id="2.30.30.240">
    <property type="entry name" value="PRC-barrel domain"/>
    <property type="match status" value="1"/>
</dbReference>
<reference evidence="3 4" key="1">
    <citation type="journal article" date="2022" name="Genome Biol. Evol.">
        <title>Host diet, physiology and behaviors set the stage for Lachnospiraceae cladogenesis.</title>
        <authorList>
            <person name="Vera-Ponce De Leon A."/>
            <person name="Schneider M."/>
            <person name="Jahnes B.C."/>
            <person name="Sadowski V."/>
            <person name="Camuy-Velez L.A."/>
            <person name="Duan J."/>
            <person name="Sabree Z.L."/>
        </authorList>
    </citation>
    <scope>NUCLEOTIDE SEQUENCE [LARGE SCALE GENOMIC DNA]</scope>
    <source>
        <strain evidence="3 4">PAL227</strain>
    </source>
</reference>
<evidence type="ECO:0000259" key="2">
    <source>
        <dbReference type="Pfam" id="PF05239"/>
    </source>
</evidence>
<protein>
    <submittedName>
        <fullName evidence="3">PRC-barrel domain-containing protein</fullName>
    </submittedName>
</protein>
<dbReference type="Pfam" id="PF05239">
    <property type="entry name" value="PRC"/>
    <property type="match status" value="1"/>
</dbReference>
<dbReference type="InterPro" id="IPR027275">
    <property type="entry name" value="PRC-brl_dom"/>
</dbReference>
<gene>
    <name evidence="3" type="ORF">NK118_14850</name>
</gene>